<dbReference type="PROSITE" id="PS50213">
    <property type="entry name" value="FAS1"/>
    <property type="match status" value="1"/>
</dbReference>
<evidence type="ECO:0000256" key="2">
    <source>
        <dbReference type="ARBA" id="ARBA00007843"/>
    </source>
</evidence>
<name>A0A8B8Q4P0_9MYRT</name>
<protein>
    <submittedName>
        <fullName evidence="15">Fasciclin-like arabinogalactan protein 3</fullName>
    </submittedName>
</protein>
<keyword evidence="6" id="KW-0654">Proteoglycan</keyword>
<evidence type="ECO:0000313" key="15">
    <source>
        <dbReference type="RefSeq" id="XP_030541337.1"/>
    </source>
</evidence>
<keyword evidence="14" id="KW-1185">Reference proteome</keyword>
<comment type="similarity">
    <text evidence="2">Belongs to the fasciclin-like AGP family.</text>
</comment>
<gene>
    <name evidence="15" type="primary">LOC115748837</name>
</gene>
<dbReference type="Gene3D" id="2.30.180.10">
    <property type="entry name" value="FAS1 domain"/>
    <property type="match status" value="1"/>
</dbReference>
<comment type="subcellular location">
    <subcellularLocation>
        <location evidence="1">Cell membrane</location>
        <topology evidence="1">Lipid-anchor</topology>
        <topology evidence="1">GPI-anchor</topology>
    </subcellularLocation>
</comment>
<feature type="compositionally biased region" description="Low complexity" evidence="11">
    <location>
        <begin position="196"/>
        <end position="234"/>
    </location>
</feature>
<organism evidence="14 15">
    <name type="scientific">Rhodamnia argentea</name>
    <dbReference type="NCBI Taxonomy" id="178133"/>
    <lineage>
        <taxon>Eukaryota</taxon>
        <taxon>Viridiplantae</taxon>
        <taxon>Streptophyta</taxon>
        <taxon>Embryophyta</taxon>
        <taxon>Tracheophyta</taxon>
        <taxon>Spermatophyta</taxon>
        <taxon>Magnoliopsida</taxon>
        <taxon>eudicotyledons</taxon>
        <taxon>Gunneridae</taxon>
        <taxon>Pentapetalae</taxon>
        <taxon>rosids</taxon>
        <taxon>malvids</taxon>
        <taxon>Myrtales</taxon>
        <taxon>Myrtaceae</taxon>
        <taxon>Myrtoideae</taxon>
        <taxon>Myrteae</taxon>
        <taxon>Australasian group</taxon>
        <taxon>Rhodamnia</taxon>
    </lineage>
</organism>
<proteinExistence type="inferred from homology"/>
<feature type="signal peptide" evidence="12">
    <location>
        <begin position="1"/>
        <end position="23"/>
    </location>
</feature>
<dbReference type="PANTHER" id="PTHR32382:SF6">
    <property type="entry name" value="FASCICLIN-LIKE ARABINOGALACTAN PROTEIN 14"/>
    <property type="match status" value="1"/>
</dbReference>
<accession>A0A8B8Q4P0</accession>
<dbReference type="RefSeq" id="XP_030541337.1">
    <property type="nucleotide sequence ID" value="XM_030685477.2"/>
</dbReference>
<dbReference type="GO" id="GO:0005886">
    <property type="term" value="C:plasma membrane"/>
    <property type="evidence" value="ECO:0007669"/>
    <property type="project" value="UniProtKB-SubCell"/>
</dbReference>
<evidence type="ECO:0000256" key="11">
    <source>
        <dbReference type="SAM" id="MobiDB-lite"/>
    </source>
</evidence>
<evidence type="ECO:0000256" key="12">
    <source>
        <dbReference type="SAM" id="SignalP"/>
    </source>
</evidence>
<reference evidence="15" key="1">
    <citation type="submission" date="2025-08" db="UniProtKB">
        <authorList>
            <consortium name="RefSeq"/>
        </authorList>
    </citation>
    <scope>IDENTIFICATION</scope>
    <source>
        <tissue evidence="15">Leaf</tissue>
    </source>
</reference>
<evidence type="ECO:0000256" key="8">
    <source>
        <dbReference type="ARBA" id="ARBA00023180"/>
    </source>
</evidence>
<evidence type="ECO:0000313" key="14">
    <source>
        <dbReference type="Proteomes" id="UP000827889"/>
    </source>
</evidence>
<dbReference type="GO" id="GO:0098552">
    <property type="term" value="C:side of membrane"/>
    <property type="evidence" value="ECO:0007669"/>
    <property type="project" value="UniProtKB-KW"/>
</dbReference>
<dbReference type="OrthoDB" id="694090at2759"/>
<evidence type="ECO:0000256" key="9">
    <source>
        <dbReference type="ARBA" id="ARBA00023288"/>
    </source>
</evidence>
<dbReference type="InterPro" id="IPR036378">
    <property type="entry name" value="FAS1_dom_sf"/>
</dbReference>
<keyword evidence="9" id="KW-0449">Lipoprotein</keyword>
<sequence>MNSRAFASLFFAVFVFSSSAASAFNITRLLDRYPEFSSFNDMLTQTKLYEKINRRQTITVLALDNSSVGDIMGKPEEVLQRILSAHVVLDYYDISKLHDLSKKSTVLTTMYQASGTADNQQGFLNVTRLAGGDIVFGSAVKGASLNAKLVKAVAAMPYNISVLQVSCPIIAPGVDPANPNGIVTVTAPPPAPPAATPKKAPTSSPAKAPVAANTPESSEAPGAEEPAADAPADAPEADPPASSPPAPGPVSDEEADAPASANSSNSLVASQVVVGVLMGLLSAIMA</sequence>
<dbReference type="AlphaFoldDB" id="A0A8B8Q4P0"/>
<keyword evidence="8" id="KW-0325">Glycoprotein</keyword>
<dbReference type="Pfam" id="PF02469">
    <property type="entry name" value="Fasciclin"/>
    <property type="match status" value="1"/>
</dbReference>
<dbReference type="SUPFAM" id="SSF82153">
    <property type="entry name" value="FAS1 domain"/>
    <property type="match status" value="1"/>
</dbReference>
<evidence type="ECO:0000256" key="4">
    <source>
        <dbReference type="ARBA" id="ARBA00022622"/>
    </source>
</evidence>
<evidence type="ECO:0000256" key="3">
    <source>
        <dbReference type="ARBA" id="ARBA00022475"/>
    </source>
</evidence>
<keyword evidence="5 12" id="KW-0732">Signal</keyword>
<dbReference type="GeneID" id="115748837"/>
<comment type="function">
    <text evidence="10">May be a cell surface adhesion protein.</text>
</comment>
<evidence type="ECO:0000259" key="13">
    <source>
        <dbReference type="PROSITE" id="PS50213"/>
    </source>
</evidence>
<dbReference type="InterPro" id="IPR000782">
    <property type="entry name" value="FAS1_domain"/>
</dbReference>
<dbReference type="Proteomes" id="UP000827889">
    <property type="component" value="Chromosome 4"/>
</dbReference>
<dbReference type="KEGG" id="rarg:115748837"/>
<evidence type="ECO:0000256" key="6">
    <source>
        <dbReference type="ARBA" id="ARBA00022974"/>
    </source>
</evidence>
<feature type="region of interest" description="Disordered" evidence="11">
    <location>
        <begin position="184"/>
        <end position="266"/>
    </location>
</feature>
<keyword evidence="4" id="KW-0336">GPI-anchor</keyword>
<dbReference type="InterPro" id="IPR033254">
    <property type="entry name" value="Plant_FLA"/>
</dbReference>
<evidence type="ECO:0000256" key="5">
    <source>
        <dbReference type="ARBA" id="ARBA00022729"/>
    </source>
</evidence>
<feature type="compositionally biased region" description="Low complexity" evidence="11">
    <location>
        <begin position="257"/>
        <end position="266"/>
    </location>
</feature>
<evidence type="ECO:0000256" key="1">
    <source>
        <dbReference type="ARBA" id="ARBA00004609"/>
    </source>
</evidence>
<keyword evidence="7" id="KW-0472">Membrane</keyword>
<feature type="chain" id="PRO_5034918519" evidence="12">
    <location>
        <begin position="24"/>
        <end position="286"/>
    </location>
</feature>
<dbReference type="PANTHER" id="PTHR32382">
    <property type="entry name" value="FASCICLIN-LIKE ARABINOGALACTAN PROTEIN"/>
    <property type="match status" value="1"/>
</dbReference>
<feature type="domain" description="FAS1" evidence="13">
    <location>
        <begin position="23"/>
        <end position="164"/>
    </location>
</feature>
<feature type="compositionally biased region" description="Pro residues" evidence="11">
    <location>
        <begin position="237"/>
        <end position="248"/>
    </location>
</feature>
<evidence type="ECO:0000256" key="10">
    <source>
        <dbReference type="ARBA" id="ARBA00024686"/>
    </source>
</evidence>
<evidence type="ECO:0000256" key="7">
    <source>
        <dbReference type="ARBA" id="ARBA00023136"/>
    </source>
</evidence>
<dbReference type="FunFam" id="2.30.180.10:FF:000015">
    <property type="entry name" value="Fasciclin-like arabinogalactan protein 3"/>
    <property type="match status" value="1"/>
</dbReference>
<keyword evidence="3" id="KW-1003">Cell membrane</keyword>